<keyword evidence="10" id="KW-1185">Reference proteome</keyword>
<dbReference type="InterPro" id="IPR046357">
    <property type="entry name" value="PPIase_dom_sf"/>
</dbReference>
<dbReference type="SUPFAM" id="SSF109998">
    <property type="entry name" value="Triger factor/SurA peptide-binding domain-like"/>
    <property type="match status" value="1"/>
</dbReference>
<dbReference type="InterPro" id="IPR050280">
    <property type="entry name" value="OMP_Chaperone_SurA"/>
</dbReference>
<evidence type="ECO:0000256" key="3">
    <source>
        <dbReference type="ARBA" id="ARBA00022764"/>
    </source>
</evidence>
<organism evidence="9 10">
    <name type="scientific">Ramlibacter pallidus</name>
    <dbReference type="NCBI Taxonomy" id="2780087"/>
    <lineage>
        <taxon>Bacteria</taxon>
        <taxon>Pseudomonadati</taxon>
        <taxon>Pseudomonadota</taxon>
        <taxon>Betaproteobacteria</taxon>
        <taxon>Burkholderiales</taxon>
        <taxon>Comamonadaceae</taxon>
        <taxon>Ramlibacter</taxon>
    </lineage>
</organism>
<dbReference type="InterPro" id="IPR000297">
    <property type="entry name" value="PPIase_PpiC"/>
</dbReference>
<comment type="catalytic activity">
    <reaction evidence="7">
        <text>[protein]-peptidylproline (omega=180) = [protein]-peptidylproline (omega=0)</text>
        <dbReference type="Rhea" id="RHEA:16237"/>
        <dbReference type="Rhea" id="RHEA-COMP:10747"/>
        <dbReference type="Rhea" id="RHEA-COMP:10748"/>
        <dbReference type="ChEBI" id="CHEBI:83833"/>
        <dbReference type="ChEBI" id="CHEBI:83834"/>
        <dbReference type="EC" id="5.2.1.8"/>
    </reaction>
</comment>
<dbReference type="Pfam" id="PF09312">
    <property type="entry name" value="SurA_N"/>
    <property type="match status" value="1"/>
</dbReference>
<dbReference type="InterPro" id="IPR023034">
    <property type="entry name" value="PPIase_SurA"/>
</dbReference>
<dbReference type="HAMAP" id="MF_01183">
    <property type="entry name" value="Chaperone_SurA"/>
    <property type="match status" value="1"/>
</dbReference>
<dbReference type="EC" id="5.2.1.8" evidence="7"/>
<accession>A0ABR9S204</accession>
<feature type="chain" id="PRO_5044932463" description="Chaperone SurA" evidence="7">
    <location>
        <begin position="23"/>
        <end position="453"/>
    </location>
</feature>
<sequence length="453" mass="49744" precursor="true">MNIRLLAVLGLSCATLALPAAAQLRATPQFGASRPAQAPSGPRPADFIVAVVNSEPITNNEVRSRMVRYEQQLAQQGSPMPPRPQLAREVLDRLITEKAQLQLARDAGIRADDALVDQAELTIARQNGIEVPELRRRLTADGVDVTNFRNDLRNQILLQRLRDRELEQRAKVTELDVDNFLREQQQNGGDPALTELNLAHILVAVPETATEAQVAPLQAKAQQLLQRARAGEDFAKLARENSDAAGAAQTGGVVGTRTADRLPPLFVDAVRDVPQGGVANIVRSAAGFHVVKVLEKRQLGAAGVTVTQNRARHILLRPTAQLSEAQALQRLADFKKRVQGGQADFAQLAKDNSQDASARNGGDLGWASPGMFVPEFEEALNSLAPGQIADPIVSRFGVHLIQLMERRQSTMSPREQREVVRNLVRERKLDEAYVQWAQEVRGRAYVELREPPQ</sequence>
<keyword evidence="3 7" id="KW-0574">Periplasm</keyword>
<keyword evidence="5 7" id="KW-0143">Chaperone</keyword>
<comment type="function">
    <text evidence="7">Chaperone involved in the correct folding and assembly of outer membrane proteins. Recognizes specific patterns of aromatic residues and the orientation of their side chains, which are found more frequently in integral outer membrane proteins. May act in both early periplasmic and late outer membrane-associated steps of protein maturation.</text>
</comment>
<dbReference type="Pfam" id="PF13616">
    <property type="entry name" value="Rotamase_3"/>
    <property type="match status" value="1"/>
</dbReference>
<dbReference type="GO" id="GO:0016853">
    <property type="term" value="F:isomerase activity"/>
    <property type="evidence" value="ECO:0007669"/>
    <property type="project" value="UniProtKB-KW"/>
</dbReference>
<protein>
    <recommendedName>
        <fullName evidence="7">Chaperone SurA</fullName>
    </recommendedName>
    <alternativeName>
        <fullName evidence="7">Peptidyl-prolyl cis-trans isomerase SurA</fullName>
        <shortName evidence="7">PPIase SurA</shortName>
        <ecNumber evidence="7">5.2.1.8</ecNumber>
    </alternativeName>
    <alternativeName>
        <fullName evidence="7">Rotamase SurA</fullName>
    </alternativeName>
</protein>
<dbReference type="PANTHER" id="PTHR47637:SF1">
    <property type="entry name" value="CHAPERONE SURA"/>
    <property type="match status" value="1"/>
</dbReference>
<dbReference type="PROSITE" id="PS50198">
    <property type="entry name" value="PPIC_PPIASE_2"/>
    <property type="match status" value="2"/>
</dbReference>
<dbReference type="Gene3D" id="1.10.4030.10">
    <property type="entry name" value="Porin chaperone SurA, peptide-binding domain"/>
    <property type="match status" value="1"/>
</dbReference>
<dbReference type="EMBL" id="JADDIV010000002">
    <property type="protein sequence ID" value="MBE7367469.1"/>
    <property type="molecule type" value="Genomic_DNA"/>
</dbReference>
<comment type="domain">
    <text evidence="7">The PPIase activity resides only in the second parvulin domain. The N-terminal region and the C-terminal tail are necessary and sufficient for the chaperone activity of SurA. The PPIase activity is dispensable for SurA to function as a chaperone. The N-terminal region and the C-terminal tail are also required for porin recognition.</text>
</comment>
<evidence type="ECO:0000256" key="7">
    <source>
        <dbReference type="HAMAP-Rule" id="MF_01183"/>
    </source>
</evidence>
<dbReference type="SUPFAM" id="SSF54534">
    <property type="entry name" value="FKBP-like"/>
    <property type="match status" value="2"/>
</dbReference>
<evidence type="ECO:0000313" key="10">
    <source>
        <dbReference type="Proteomes" id="UP000806285"/>
    </source>
</evidence>
<evidence type="ECO:0000256" key="6">
    <source>
        <dbReference type="ARBA" id="ARBA00023235"/>
    </source>
</evidence>
<dbReference type="Proteomes" id="UP000806285">
    <property type="component" value="Unassembled WGS sequence"/>
</dbReference>
<evidence type="ECO:0000259" key="8">
    <source>
        <dbReference type="PROSITE" id="PS50198"/>
    </source>
</evidence>
<reference evidence="9 10" key="1">
    <citation type="submission" date="2020-10" db="EMBL/GenBank/DDBJ databases">
        <title>Ramlibacter sp. HM2 16S ribosomal RNA gene Genome sequencing and assembly.</title>
        <authorList>
            <person name="Kang M."/>
        </authorList>
    </citation>
    <scope>NUCLEOTIDE SEQUENCE [LARGE SCALE GENOMIC DNA]</scope>
    <source>
        <strain evidence="9 10">HM2</strain>
    </source>
</reference>
<evidence type="ECO:0000256" key="4">
    <source>
        <dbReference type="ARBA" id="ARBA00023110"/>
    </source>
</evidence>
<evidence type="ECO:0000256" key="1">
    <source>
        <dbReference type="ARBA" id="ARBA00022729"/>
    </source>
</evidence>
<gene>
    <name evidence="7" type="primary">surA</name>
    <name evidence="9" type="ORF">IM787_07825</name>
</gene>
<proteinExistence type="inferred from homology"/>
<dbReference type="Pfam" id="PF00639">
    <property type="entry name" value="Rotamase"/>
    <property type="match status" value="1"/>
</dbReference>
<dbReference type="InterPro" id="IPR015391">
    <property type="entry name" value="SurA_N"/>
</dbReference>
<comment type="subcellular location">
    <subcellularLocation>
        <location evidence="7">Periplasm</location>
    </subcellularLocation>
    <text evidence="7">Is capable of associating with the outer membrane.</text>
</comment>
<dbReference type="InterPro" id="IPR027304">
    <property type="entry name" value="Trigger_fact/SurA_dom_sf"/>
</dbReference>
<evidence type="ECO:0000313" key="9">
    <source>
        <dbReference type="EMBL" id="MBE7367469.1"/>
    </source>
</evidence>
<dbReference type="InterPro" id="IPR023058">
    <property type="entry name" value="PPIase_PpiC_CS"/>
</dbReference>
<evidence type="ECO:0000256" key="2">
    <source>
        <dbReference type="ARBA" id="ARBA00022737"/>
    </source>
</evidence>
<dbReference type="PANTHER" id="PTHR47637">
    <property type="entry name" value="CHAPERONE SURA"/>
    <property type="match status" value="1"/>
</dbReference>
<dbReference type="Gene3D" id="3.10.50.40">
    <property type="match status" value="2"/>
</dbReference>
<keyword evidence="2 7" id="KW-0677">Repeat</keyword>
<dbReference type="PROSITE" id="PS01096">
    <property type="entry name" value="PPIC_PPIASE_1"/>
    <property type="match status" value="1"/>
</dbReference>
<comment type="caution">
    <text evidence="9">The sequence shown here is derived from an EMBL/GenBank/DDBJ whole genome shotgun (WGS) entry which is preliminary data.</text>
</comment>
<feature type="signal peptide" evidence="7">
    <location>
        <begin position="1"/>
        <end position="22"/>
    </location>
</feature>
<feature type="domain" description="PpiC" evidence="8">
    <location>
        <begin position="306"/>
        <end position="405"/>
    </location>
</feature>
<dbReference type="RefSeq" id="WP_193676071.1">
    <property type="nucleotide sequence ID" value="NZ_JADDIV010000002.1"/>
</dbReference>
<keyword evidence="4 7" id="KW-0697">Rotamase</keyword>
<keyword evidence="1 7" id="KW-0732">Signal</keyword>
<keyword evidence="6 7" id="KW-0413">Isomerase</keyword>
<name>A0ABR9S204_9BURK</name>
<evidence type="ECO:0000256" key="5">
    <source>
        <dbReference type="ARBA" id="ARBA00023186"/>
    </source>
</evidence>
<feature type="domain" description="PpiC" evidence="8">
    <location>
        <begin position="193"/>
        <end position="295"/>
    </location>
</feature>